<keyword evidence="2 8" id="KW-0812">Transmembrane</keyword>
<evidence type="ECO:0000256" key="8">
    <source>
        <dbReference type="RuleBase" id="RU000688"/>
    </source>
</evidence>
<dbReference type="Proteomes" id="UP001634394">
    <property type="component" value="Unassembled WGS sequence"/>
</dbReference>
<dbReference type="EMBL" id="JBJQND010000017">
    <property type="protein sequence ID" value="KAL3841375.1"/>
    <property type="molecule type" value="Genomic_DNA"/>
</dbReference>
<evidence type="ECO:0000256" key="3">
    <source>
        <dbReference type="ARBA" id="ARBA00022989"/>
    </source>
</evidence>
<dbReference type="PROSITE" id="PS50262">
    <property type="entry name" value="G_PROTEIN_RECEP_F1_2"/>
    <property type="match status" value="1"/>
</dbReference>
<feature type="transmembrane region" description="Helical" evidence="10">
    <location>
        <begin position="43"/>
        <end position="68"/>
    </location>
</feature>
<feature type="transmembrane region" description="Helical" evidence="10">
    <location>
        <begin position="303"/>
        <end position="323"/>
    </location>
</feature>
<keyword evidence="3 10" id="KW-1133">Transmembrane helix</keyword>
<dbReference type="InterPro" id="IPR000276">
    <property type="entry name" value="GPCR_Rhodpsn"/>
</dbReference>
<keyword evidence="5 10" id="KW-0472">Membrane</keyword>
<comment type="caution">
    <text evidence="12">The sequence shown here is derived from an EMBL/GenBank/DDBJ whole genome shotgun (WGS) entry which is preliminary data.</text>
</comment>
<organism evidence="12 13">
    <name type="scientific">Sinanodonta woodiana</name>
    <name type="common">Chinese pond mussel</name>
    <name type="synonym">Anodonta woodiana</name>
    <dbReference type="NCBI Taxonomy" id="1069815"/>
    <lineage>
        <taxon>Eukaryota</taxon>
        <taxon>Metazoa</taxon>
        <taxon>Spiralia</taxon>
        <taxon>Lophotrochozoa</taxon>
        <taxon>Mollusca</taxon>
        <taxon>Bivalvia</taxon>
        <taxon>Autobranchia</taxon>
        <taxon>Heteroconchia</taxon>
        <taxon>Palaeoheterodonta</taxon>
        <taxon>Unionida</taxon>
        <taxon>Unionoidea</taxon>
        <taxon>Unionidae</taxon>
        <taxon>Unioninae</taxon>
        <taxon>Sinanodonta</taxon>
    </lineage>
</organism>
<evidence type="ECO:0000256" key="10">
    <source>
        <dbReference type="SAM" id="Phobius"/>
    </source>
</evidence>
<dbReference type="AlphaFoldDB" id="A0ABD3TW06"/>
<evidence type="ECO:0000256" key="9">
    <source>
        <dbReference type="SAM" id="MobiDB-lite"/>
    </source>
</evidence>
<evidence type="ECO:0000256" key="2">
    <source>
        <dbReference type="ARBA" id="ARBA00022692"/>
    </source>
</evidence>
<dbReference type="Pfam" id="PF00001">
    <property type="entry name" value="7tm_1"/>
    <property type="match status" value="1"/>
</dbReference>
<evidence type="ECO:0000259" key="11">
    <source>
        <dbReference type="PROSITE" id="PS50262"/>
    </source>
</evidence>
<dbReference type="Gene3D" id="1.20.1070.10">
    <property type="entry name" value="Rhodopsin 7-helix transmembrane proteins"/>
    <property type="match status" value="1"/>
</dbReference>
<evidence type="ECO:0000313" key="12">
    <source>
        <dbReference type="EMBL" id="KAL3841374.1"/>
    </source>
</evidence>
<feature type="region of interest" description="Disordered" evidence="9">
    <location>
        <begin position="345"/>
        <end position="364"/>
    </location>
</feature>
<dbReference type="InterPro" id="IPR017452">
    <property type="entry name" value="GPCR_Rhodpsn_7TM"/>
</dbReference>
<gene>
    <name evidence="12" type="ORF">ACJMK2_019532</name>
</gene>
<evidence type="ECO:0000256" key="1">
    <source>
        <dbReference type="ARBA" id="ARBA00004141"/>
    </source>
</evidence>
<feature type="transmembrane region" description="Helical" evidence="10">
    <location>
        <begin position="252"/>
        <end position="276"/>
    </location>
</feature>
<feature type="transmembrane region" description="Helical" evidence="10">
    <location>
        <begin position="80"/>
        <end position="104"/>
    </location>
</feature>
<dbReference type="PRINTS" id="PR00237">
    <property type="entry name" value="GPCRRHODOPSN"/>
</dbReference>
<evidence type="ECO:0000256" key="6">
    <source>
        <dbReference type="ARBA" id="ARBA00023170"/>
    </source>
</evidence>
<dbReference type="SUPFAM" id="SSF81321">
    <property type="entry name" value="Family A G protein-coupled receptor-like"/>
    <property type="match status" value="1"/>
</dbReference>
<dbReference type="PANTHER" id="PTHR24243">
    <property type="entry name" value="G-PROTEIN COUPLED RECEPTOR"/>
    <property type="match status" value="1"/>
</dbReference>
<dbReference type="PROSITE" id="PS00237">
    <property type="entry name" value="G_PROTEIN_RECEP_F1_1"/>
    <property type="match status" value="1"/>
</dbReference>
<sequence>MLQLHTMLNETNETMSEPTICEECETHLYEQPEDRRLIDKLQVILYLYILPVLIVTGIVGNVVTCYILRQPMLRKRSISLYMCAYSISNILVLILNSGIEWFGLVFDKTHFMHLSDTGCRVWQFVFRLITYSGIWLMVGMAIDRYINIYHPIKAQELCSAFMAKVAILLIMIGLVVVSIHAMWTYEILPRGCYVDKNSQDIHRIIWPWVSGVLYSTFPLLIIFIFVSLILLRMCWKHRLCQFQSLDGISSDVTYTTVVLACVYFSCNTPATVMNFVDYTIPLSWVSDPETKARLDTARTLTQFLAWINPTCLFFVWILFSRYFRKEVKALCLSCNRENGDTIELRSPKHHNVSTNTCDSEDTPL</sequence>
<dbReference type="GO" id="GO:0004930">
    <property type="term" value="F:G protein-coupled receptor activity"/>
    <property type="evidence" value="ECO:0007669"/>
    <property type="project" value="UniProtKB-KW"/>
</dbReference>
<comment type="subcellular location">
    <subcellularLocation>
        <location evidence="1">Membrane</location>
        <topology evidence="1">Multi-pass membrane protein</topology>
    </subcellularLocation>
</comment>
<proteinExistence type="inferred from homology"/>
<feature type="domain" description="G-protein coupled receptors family 1 profile" evidence="11">
    <location>
        <begin position="60"/>
        <end position="316"/>
    </location>
</feature>
<dbReference type="GO" id="GO:0016020">
    <property type="term" value="C:membrane"/>
    <property type="evidence" value="ECO:0007669"/>
    <property type="project" value="UniProtKB-SubCell"/>
</dbReference>
<evidence type="ECO:0000256" key="5">
    <source>
        <dbReference type="ARBA" id="ARBA00023136"/>
    </source>
</evidence>
<comment type="similarity">
    <text evidence="8">Belongs to the G-protein coupled receptor 1 family.</text>
</comment>
<evidence type="ECO:0000313" key="13">
    <source>
        <dbReference type="Proteomes" id="UP001634394"/>
    </source>
</evidence>
<evidence type="ECO:0000256" key="7">
    <source>
        <dbReference type="ARBA" id="ARBA00023224"/>
    </source>
</evidence>
<evidence type="ECO:0000256" key="4">
    <source>
        <dbReference type="ARBA" id="ARBA00023040"/>
    </source>
</evidence>
<accession>A0ABD3TW06</accession>
<keyword evidence="7 8" id="KW-0807">Transducer</keyword>
<feature type="transmembrane region" description="Helical" evidence="10">
    <location>
        <begin position="205"/>
        <end position="231"/>
    </location>
</feature>
<keyword evidence="13" id="KW-1185">Reference proteome</keyword>
<protein>
    <recommendedName>
        <fullName evidence="11">G-protein coupled receptors family 1 profile domain-containing protein</fullName>
    </recommendedName>
</protein>
<feature type="transmembrane region" description="Helical" evidence="10">
    <location>
        <begin position="124"/>
        <end position="142"/>
    </location>
</feature>
<name>A0ABD3TW06_SINWO</name>
<keyword evidence="6 8" id="KW-0675">Receptor</keyword>
<dbReference type="EMBL" id="JBJQND010000017">
    <property type="protein sequence ID" value="KAL3841374.1"/>
    <property type="molecule type" value="Genomic_DNA"/>
</dbReference>
<reference evidence="12 13" key="1">
    <citation type="submission" date="2024-11" db="EMBL/GenBank/DDBJ databases">
        <title>Chromosome-level genome assembly of the freshwater bivalve Anodonta woodiana.</title>
        <authorList>
            <person name="Chen X."/>
        </authorList>
    </citation>
    <scope>NUCLEOTIDE SEQUENCE [LARGE SCALE GENOMIC DNA]</scope>
    <source>
        <strain evidence="12">MN2024</strain>
        <tissue evidence="12">Gills</tissue>
    </source>
</reference>
<dbReference type="PANTHER" id="PTHR24243:SF230">
    <property type="entry name" value="G-PROTEIN COUPLED RECEPTORS FAMILY 1 PROFILE DOMAIN-CONTAINING PROTEIN"/>
    <property type="match status" value="1"/>
</dbReference>
<feature type="transmembrane region" description="Helical" evidence="10">
    <location>
        <begin position="163"/>
        <end position="185"/>
    </location>
</feature>
<keyword evidence="4 8" id="KW-0297">G-protein coupled receptor</keyword>